<feature type="chain" id="PRO_5032690416" evidence="2">
    <location>
        <begin position="25"/>
        <end position="242"/>
    </location>
</feature>
<dbReference type="SUPFAM" id="SSF89392">
    <property type="entry name" value="Prokaryotic lipoproteins and lipoprotein localization factors"/>
    <property type="match status" value="1"/>
</dbReference>
<dbReference type="PANTHER" id="PTHR35869">
    <property type="entry name" value="OUTER-MEMBRANE LIPOPROTEIN CARRIER PROTEIN"/>
    <property type="match status" value="1"/>
</dbReference>
<dbReference type="EMBL" id="DSOV01000007">
    <property type="protein sequence ID" value="HEN41065.1"/>
    <property type="molecule type" value="Genomic_DNA"/>
</dbReference>
<dbReference type="CDD" id="cd16325">
    <property type="entry name" value="LolA"/>
    <property type="match status" value="1"/>
</dbReference>
<protein>
    <submittedName>
        <fullName evidence="3">Outer membrane lipoprotein carrier protein LolA</fullName>
    </submittedName>
</protein>
<name>A0A831XEA9_GEOME</name>
<sequence length="242" mass="25820">MILRRLLPCLVAALVAIAPSLAGAASVGEVVTALEKGYASLRDLQASFSQRAELASVKKAQTGAGEVFIRKGGGAGAMFRFNYTKPRQEIISNGTTVWYYLPENRQVMTMDAASLFAGGGGVALSYLTGMGEISRDFTARFVGDGKDSRGNYVLELVPKKPGQAFQKLQLTISGKAVDEFLAGGRATMPFPIVSSVVFDQLGNRTAIEFSRVKVNRGVKASLFTFTVPPGVEVMQNPMGGIR</sequence>
<dbReference type="InterPro" id="IPR029046">
    <property type="entry name" value="LolA/LolB/LppX"/>
</dbReference>
<dbReference type="Pfam" id="PF03548">
    <property type="entry name" value="LolA"/>
    <property type="match status" value="1"/>
</dbReference>
<reference evidence="3" key="1">
    <citation type="journal article" date="2020" name="mSystems">
        <title>Genome- and Community-Level Interaction Insights into Carbon Utilization and Element Cycling Functions of Hydrothermarchaeota in Hydrothermal Sediment.</title>
        <authorList>
            <person name="Zhou Z."/>
            <person name="Liu Y."/>
            <person name="Xu W."/>
            <person name="Pan J."/>
            <person name="Luo Z.H."/>
            <person name="Li M."/>
        </authorList>
    </citation>
    <scope>NUCLEOTIDE SEQUENCE [LARGE SCALE GENOMIC DNA]</scope>
    <source>
        <strain evidence="3">SpSt-349</strain>
    </source>
</reference>
<feature type="signal peptide" evidence="2">
    <location>
        <begin position="1"/>
        <end position="24"/>
    </location>
</feature>
<gene>
    <name evidence="3" type="ORF">ENQ87_01630</name>
</gene>
<keyword evidence="1 2" id="KW-0732">Signal</keyword>
<dbReference type="InterPro" id="IPR004564">
    <property type="entry name" value="OM_lipoprot_carrier_LolA-like"/>
</dbReference>
<comment type="caution">
    <text evidence="3">The sequence shown here is derived from an EMBL/GenBank/DDBJ whole genome shotgun (WGS) entry which is preliminary data.</text>
</comment>
<evidence type="ECO:0000313" key="3">
    <source>
        <dbReference type="EMBL" id="HEN41065.1"/>
    </source>
</evidence>
<evidence type="ECO:0000256" key="1">
    <source>
        <dbReference type="ARBA" id="ARBA00022729"/>
    </source>
</evidence>
<organism evidence="3">
    <name type="scientific">Geobacter metallireducens</name>
    <dbReference type="NCBI Taxonomy" id="28232"/>
    <lineage>
        <taxon>Bacteria</taxon>
        <taxon>Pseudomonadati</taxon>
        <taxon>Thermodesulfobacteriota</taxon>
        <taxon>Desulfuromonadia</taxon>
        <taxon>Geobacterales</taxon>
        <taxon>Geobacteraceae</taxon>
        <taxon>Geobacter</taxon>
    </lineage>
</organism>
<dbReference type="PANTHER" id="PTHR35869:SF1">
    <property type="entry name" value="OUTER-MEMBRANE LIPOPROTEIN CARRIER PROTEIN"/>
    <property type="match status" value="1"/>
</dbReference>
<keyword evidence="3" id="KW-0449">Lipoprotein</keyword>
<dbReference type="Gene3D" id="2.50.20.10">
    <property type="entry name" value="Lipoprotein localisation LolA/LolB/LppX"/>
    <property type="match status" value="1"/>
</dbReference>
<proteinExistence type="predicted"/>
<accession>A0A831XEA9</accession>
<dbReference type="AlphaFoldDB" id="A0A831XEA9"/>
<evidence type="ECO:0000256" key="2">
    <source>
        <dbReference type="SAM" id="SignalP"/>
    </source>
</evidence>